<dbReference type="EMBL" id="KL198045">
    <property type="protein sequence ID" value="KDQ13261.1"/>
    <property type="molecule type" value="Genomic_DNA"/>
</dbReference>
<keyword evidence="1" id="KW-0472">Membrane</keyword>
<dbReference type="InterPro" id="IPR000719">
    <property type="entry name" value="Prot_kinase_dom"/>
</dbReference>
<dbReference type="SUPFAM" id="SSF56112">
    <property type="entry name" value="Protein kinase-like (PK-like)"/>
    <property type="match status" value="1"/>
</dbReference>
<dbReference type="Gene3D" id="1.10.510.10">
    <property type="entry name" value="Transferase(Phosphotransferase) domain 1"/>
    <property type="match status" value="1"/>
</dbReference>
<dbReference type="PROSITE" id="PS00108">
    <property type="entry name" value="PROTEIN_KINASE_ST"/>
    <property type="match status" value="1"/>
</dbReference>
<proteinExistence type="predicted"/>
<evidence type="ECO:0000313" key="4">
    <source>
        <dbReference type="Proteomes" id="UP000027195"/>
    </source>
</evidence>
<evidence type="ECO:0000313" key="3">
    <source>
        <dbReference type="EMBL" id="KDQ13261.1"/>
    </source>
</evidence>
<dbReference type="PANTHER" id="PTHR44329">
    <property type="entry name" value="SERINE/THREONINE-PROTEIN KINASE TNNI3K-RELATED"/>
    <property type="match status" value="1"/>
</dbReference>
<dbReference type="SMART" id="SM00220">
    <property type="entry name" value="S_TKc"/>
    <property type="match status" value="1"/>
</dbReference>
<keyword evidence="1" id="KW-1133">Transmembrane helix</keyword>
<dbReference type="GO" id="GO:0005524">
    <property type="term" value="F:ATP binding"/>
    <property type="evidence" value="ECO:0007669"/>
    <property type="project" value="InterPro"/>
</dbReference>
<dbReference type="Proteomes" id="UP000027195">
    <property type="component" value="Unassembled WGS sequence"/>
</dbReference>
<name>A0A067MNV3_BOTB1</name>
<organism evidence="3 4">
    <name type="scientific">Botryobasidium botryosum (strain FD-172 SS1)</name>
    <dbReference type="NCBI Taxonomy" id="930990"/>
    <lineage>
        <taxon>Eukaryota</taxon>
        <taxon>Fungi</taxon>
        <taxon>Dikarya</taxon>
        <taxon>Basidiomycota</taxon>
        <taxon>Agaricomycotina</taxon>
        <taxon>Agaricomycetes</taxon>
        <taxon>Cantharellales</taxon>
        <taxon>Botryobasidiaceae</taxon>
        <taxon>Botryobasidium</taxon>
    </lineage>
</organism>
<gene>
    <name evidence="3" type="ORF">BOTBODRAFT_111840</name>
</gene>
<evidence type="ECO:0000259" key="2">
    <source>
        <dbReference type="PROSITE" id="PS50011"/>
    </source>
</evidence>
<dbReference type="InterPro" id="IPR051681">
    <property type="entry name" value="Ser/Thr_Kinases-Pseudokinases"/>
</dbReference>
<reference evidence="4" key="1">
    <citation type="journal article" date="2014" name="Proc. Natl. Acad. Sci. U.S.A.">
        <title>Extensive sampling of basidiomycete genomes demonstrates inadequacy of the white-rot/brown-rot paradigm for wood decay fungi.</title>
        <authorList>
            <person name="Riley R."/>
            <person name="Salamov A.A."/>
            <person name="Brown D.W."/>
            <person name="Nagy L.G."/>
            <person name="Floudas D."/>
            <person name="Held B.W."/>
            <person name="Levasseur A."/>
            <person name="Lombard V."/>
            <person name="Morin E."/>
            <person name="Otillar R."/>
            <person name="Lindquist E.A."/>
            <person name="Sun H."/>
            <person name="LaButti K.M."/>
            <person name="Schmutz J."/>
            <person name="Jabbour D."/>
            <person name="Luo H."/>
            <person name="Baker S.E."/>
            <person name="Pisabarro A.G."/>
            <person name="Walton J.D."/>
            <person name="Blanchette R.A."/>
            <person name="Henrissat B."/>
            <person name="Martin F."/>
            <person name="Cullen D."/>
            <person name="Hibbett D.S."/>
            <person name="Grigoriev I.V."/>
        </authorList>
    </citation>
    <scope>NUCLEOTIDE SEQUENCE [LARGE SCALE GENOMIC DNA]</scope>
    <source>
        <strain evidence="4">FD-172 SS1</strain>
    </source>
</reference>
<dbReference type="PROSITE" id="PS50011">
    <property type="entry name" value="PROTEIN_KINASE_DOM"/>
    <property type="match status" value="1"/>
</dbReference>
<evidence type="ECO:0000256" key="1">
    <source>
        <dbReference type="SAM" id="Phobius"/>
    </source>
</evidence>
<feature type="domain" description="Protein kinase" evidence="2">
    <location>
        <begin position="1"/>
        <end position="164"/>
    </location>
</feature>
<dbReference type="Pfam" id="PF00069">
    <property type="entry name" value="Pkinase"/>
    <property type="match status" value="1"/>
</dbReference>
<keyword evidence="4" id="KW-1185">Reference proteome</keyword>
<accession>A0A067MNV3</accession>
<protein>
    <recommendedName>
        <fullName evidence="2">Protein kinase domain-containing protein</fullName>
    </recommendedName>
</protein>
<dbReference type="HOGENOM" id="CLU_000288_7_18_1"/>
<dbReference type="InterPro" id="IPR011009">
    <property type="entry name" value="Kinase-like_dom_sf"/>
</dbReference>
<sequence length="164" mass="18132">MPFVQRAERETKVWKRLRHPNLLPFIGSVALGSPPILYMVSPWMENGDLGCYLKTHADADCALLLAQIISGIEYLHTSIHPIVHGDIKAANVLISETGEACLGDFGLSEVLLDLGDDGAGETNGNSTVWKFAGNPRWQAPELWDDDSRRTIRSDIFAFGRVISR</sequence>
<dbReference type="PANTHER" id="PTHR44329:SF214">
    <property type="entry name" value="PROTEIN KINASE DOMAIN-CONTAINING PROTEIN"/>
    <property type="match status" value="1"/>
</dbReference>
<keyword evidence="1" id="KW-0812">Transmembrane</keyword>
<dbReference type="GO" id="GO:0004674">
    <property type="term" value="F:protein serine/threonine kinase activity"/>
    <property type="evidence" value="ECO:0007669"/>
    <property type="project" value="TreeGrafter"/>
</dbReference>
<dbReference type="InterPro" id="IPR008271">
    <property type="entry name" value="Ser/Thr_kinase_AS"/>
</dbReference>
<dbReference type="AlphaFoldDB" id="A0A067MNV3"/>
<dbReference type="InParanoid" id="A0A067MNV3"/>
<dbReference type="OrthoDB" id="4062651at2759"/>
<feature type="transmembrane region" description="Helical" evidence="1">
    <location>
        <begin position="21"/>
        <end position="44"/>
    </location>
</feature>